<comment type="caution">
    <text evidence="2">The sequence shown here is derived from an EMBL/GenBank/DDBJ whole genome shotgun (WGS) entry which is preliminary data.</text>
</comment>
<proteinExistence type="predicted"/>
<sequence length="47" mass="5654">MAGRLASEDSDEEFQESQHAKLQNSYRHAREDQREYTIEKKDQLRTQ</sequence>
<reference evidence="2" key="1">
    <citation type="submission" date="2021-02" db="EMBL/GenBank/DDBJ databases">
        <authorList>
            <person name="Nowell W R."/>
        </authorList>
    </citation>
    <scope>NUCLEOTIDE SEQUENCE</scope>
</reference>
<evidence type="ECO:0000256" key="1">
    <source>
        <dbReference type="SAM" id="MobiDB-lite"/>
    </source>
</evidence>
<dbReference type="EMBL" id="CAJNOR010016271">
    <property type="protein sequence ID" value="CAF1684632.1"/>
    <property type="molecule type" value="Genomic_DNA"/>
</dbReference>
<feature type="non-terminal residue" evidence="2">
    <location>
        <position position="47"/>
    </location>
</feature>
<name>A0A816HDB0_ADIRI</name>
<evidence type="ECO:0000313" key="3">
    <source>
        <dbReference type="Proteomes" id="UP000663828"/>
    </source>
</evidence>
<dbReference type="Proteomes" id="UP000663828">
    <property type="component" value="Unassembled WGS sequence"/>
</dbReference>
<dbReference type="AlphaFoldDB" id="A0A816HDB0"/>
<accession>A0A816HDB0</accession>
<protein>
    <submittedName>
        <fullName evidence="2">Uncharacterized protein</fullName>
    </submittedName>
</protein>
<evidence type="ECO:0000313" key="2">
    <source>
        <dbReference type="EMBL" id="CAF1684632.1"/>
    </source>
</evidence>
<gene>
    <name evidence="2" type="ORF">XAT740_LOCUS61541</name>
</gene>
<keyword evidence="3" id="KW-1185">Reference proteome</keyword>
<organism evidence="2 3">
    <name type="scientific">Adineta ricciae</name>
    <name type="common">Rotifer</name>
    <dbReference type="NCBI Taxonomy" id="249248"/>
    <lineage>
        <taxon>Eukaryota</taxon>
        <taxon>Metazoa</taxon>
        <taxon>Spiralia</taxon>
        <taxon>Gnathifera</taxon>
        <taxon>Rotifera</taxon>
        <taxon>Eurotatoria</taxon>
        <taxon>Bdelloidea</taxon>
        <taxon>Adinetida</taxon>
        <taxon>Adinetidae</taxon>
        <taxon>Adineta</taxon>
    </lineage>
</organism>
<feature type="compositionally biased region" description="Basic and acidic residues" evidence="1">
    <location>
        <begin position="28"/>
        <end position="47"/>
    </location>
</feature>
<feature type="region of interest" description="Disordered" evidence="1">
    <location>
        <begin position="1"/>
        <end position="47"/>
    </location>
</feature>